<dbReference type="EMBL" id="CAMXCT010000380">
    <property type="protein sequence ID" value="CAI3977980.1"/>
    <property type="molecule type" value="Genomic_DNA"/>
</dbReference>
<evidence type="ECO:0000259" key="2">
    <source>
        <dbReference type="Pfam" id="PF07059"/>
    </source>
</evidence>
<evidence type="ECO:0000313" key="5">
    <source>
        <dbReference type="Proteomes" id="UP001152797"/>
    </source>
</evidence>
<feature type="domain" description="Protein ENHANCED DISEASE RESISTANCE 2 C-terminal" evidence="2">
    <location>
        <begin position="43"/>
        <end position="253"/>
    </location>
</feature>
<reference evidence="3" key="1">
    <citation type="submission" date="2022-10" db="EMBL/GenBank/DDBJ databases">
        <authorList>
            <person name="Chen Y."/>
            <person name="Dougan E. K."/>
            <person name="Chan C."/>
            <person name="Rhodes N."/>
            <person name="Thang M."/>
        </authorList>
    </citation>
    <scope>NUCLEOTIDE SEQUENCE</scope>
</reference>
<dbReference type="InterPro" id="IPR009769">
    <property type="entry name" value="EDR2_C"/>
</dbReference>
<proteinExistence type="predicted"/>
<dbReference type="Pfam" id="PF07059">
    <property type="entry name" value="EDR2_C"/>
    <property type="match status" value="1"/>
</dbReference>
<dbReference type="Proteomes" id="UP001152797">
    <property type="component" value="Unassembled WGS sequence"/>
</dbReference>
<evidence type="ECO:0000256" key="1">
    <source>
        <dbReference type="SAM" id="MobiDB-lite"/>
    </source>
</evidence>
<sequence>MSEGSDDGSQSSARRKAKSSKAPRMNLKTRMQSCPRGHLPNSWNLGDCGNWRIRSETYFRDRRKLPCCSTMFELLHCDWVAVGDEGPVSCASKHPDFYPASARKDGEQRFLLVVNFILGDFQAVMTMALNSDAKWLKDETSPQCRVWNHFLHGDDDSRRERFKLILAVEDGPWLVKKAFIKKPMLICKLLGCDFHQTSQYLEVAFQRATGATVGVVLKSMKRAVLSCALLLEAKEPEELPEHLLTTAVANYLDPSKFACPMSRSAA</sequence>
<protein>
    <recommendedName>
        <fullName evidence="2">Protein ENHANCED DISEASE RESISTANCE 2 C-terminal domain-containing protein</fullName>
    </recommendedName>
</protein>
<keyword evidence="5" id="KW-1185">Reference proteome</keyword>
<comment type="caution">
    <text evidence="3">The sequence shown here is derived from an EMBL/GenBank/DDBJ whole genome shotgun (WGS) entry which is preliminary data.</text>
</comment>
<dbReference type="PANTHER" id="PTHR12136">
    <property type="entry name" value="ENHANCED DISEASE RESISTANCE-RELATED"/>
    <property type="match status" value="1"/>
</dbReference>
<gene>
    <name evidence="3" type="ORF">C1SCF055_LOCUS6074</name>
</gene>
<dbReference type="EMBL" id="CAMXCT020000380">
    <property type="protein sequence ID" value="CAL1131355.1"/>
    <property type="molecule type" value="Genomic_DNA"/>
</dbReference>
<evidence type="ECO:0000313" key="3">
    <source>
        <dbReference type="EMBL" id="CAI3977980.1"/>
    </source>
</evidence>
<dbReference type="PANTHER" id="PTHR12136:SF41">
    <property type="entry name" value="PLECKSTRIN HOMOLOGY (PH) AND LIPID-BINDING START DOMAINS-CONTAINING PROTEIN"/>
    <property type="match status" value="1"/>
</dbReference>
<name>A0A9P1BSL6_9DINO</name>
<accession>A0A9P1BSL6</accession>
<dbReference type="InterPro" id="IPR045096">
    <property type="entry name" value="EDR2-like"/>
</dbReference>
<dbReference type="OrthoDB" id="9970435at2759"/>
<feature type="region of interest" description="Disordered" evidence="1">
    <location>
        <begin position="1"/>
        <end position="27"/>
    </location>
</feature>
<dbReference type="AlphaFoldDB" id="A0A9P1BSL6"/>
<evidence type="ECO:0000313" key="4">
    <source>
        <dbReference type="EMBL" id="CAL1131355.1"/>
    </source>
</evidence>
<dbReference type="EMBL" id="CAMXCT030000380">
    <property type="protein sequence ID" value="CAL4765292.1"/>
    <property type="molecule type" value="Genomic_DNA"/>
</dbReference>
<organism evidence="3">
    <name type="scientific">Cladocopium goreaui</name>
    <dbReference type="NCBI Taxonomy" id="2562237"/>
    <lineage>
        <taxon>Eukaryota</taxon>
        <taxon>Sar</taxon>
        <taxon>Alveolata</taxon>
        <taxon>Dinophyceae</taxon>
        <taxon>Suessiales</taxon>
        <taxon>Symbiodiniaceae</taxon>
        <taxon>Cladocopium</taxon>
    </lineage>
</organism>
<reference evidence="4" key="2">
    <citation type="submission" date="2024-04" db="EMBL/GenBank/DDBJ databases">
        <authorList>
            <person name="Chen Y."/>
            <person name="Shah S."/>
            <person name="Dougan E. K."/>
            <person name="Thang M."/>
            <person name="Chan C."/>
        </authorList>
    </citation>
    <scope>NUCLEOTIDE SEQUENCE [LARGE SCALE GENOMIC DNA]</scope>
</reference>